<evidence type="ECO:0000313" key="6">
    <source>
        <dbReference type="Proteomes" id="UP000316714"/>
    </source>
</evidence>
<proteinExistence type="inferred from homology"/>
<dbReference type="SMART" id="SM00822">
    <property type="entry name" value="PKS_KR"/>
    <property type="match status" value="1"/>
</dbReference>
<evidence type="ECO:0000313" key="5">
    <source>
        <dbReference type="EMBL" id="TWT35716.1"/>
    </source>
</evidence>
<evidence type="ECO:0000256" key="2">
    <source>
        <dbReference type="ARBA" id="ARBA00023002"/>
    </source>
</evidence>
<protein>
    <submittedName>
        <fullName evidence="5">Putative ketoacyl reductase</fullName>
        <ecNumber evidence="5">1.3.1.-</ecNumber>
    </submittedName>
</protein>
<dbReference type="InterPro" id="IPR057326">
    <property type="entry name" value="KR_dom"/>
</dbReference>
<accession>A0A5C5VAR9</accession>
<dbReference type="PANTHER" id="PTHR44196">
    <property type="entry name" value="DEHYDROGENASE/REDUCTASE SDR FAMILY MEMBER 7B"/>
    <property type="match status" value="1"/>
</dbReference>
<dbReference type="PRINTS" id="PR00081">
    <property type="entry name" value="GDHRDH"/>
</dbReference>
<sequence>MRNLAGKRALVTGAASGIGREIALRLAREKVDLLLVDVNQVGLQAVAAEAGALGVNAEAMRCDLRQTAEVESLVDHAVDRWAGVDILVNNAGITFYGITHQMPPDECDNLLATNLAGPVTLTHRLLPWLLARPQAHVLNVCSVLGLVGLPRVALYCTSKFAMVGFSESLRAEYGRQGLGVTALCPGFVKTNLFSSARPMVDGGQTRKPPGFMCATPESIARHAVRAIVRNRRRVVAEPFARLTYGIKCLAPGVMDWALRLGERRKIAKKRRHLESLSSDPVEAIRLSVGDKFVDRKAA</sequence>
<comment type="similarity">
    <text evidence="1 3">Belongs to the short-chain dehydrogenases/reductases (SDR) family.</text>
</comment>
<dbReference type="Proteomes" id="UP000316714">
    <property type="component" value="Unassembled WGS sequence"/>
</dbReference>
<dbReference type="SUPFAM" id="SSF51735">
    <property type="entry name" value="NAD(P)-binding Rossmann-fold domains"/>
    <property type="match status" value="1"/>
</dbReference>
<dbReference type="InterPro" id="IPR020904">
    <property type="entry name" value="Sc_DH/Rdtase_CS"/>
</dbReference>
<dbReference type="AlphaFoldDB" id="A0A5C5VAR9"/>
<keyword evidence="6" id="KW-1185">Reference proteome</keyword>
<dbReference type="Pfam" id="PF00106">
    <property type="entry name" value="adh_short"/>
    <property type="match status" value="1"/>
</dbReference>
<dbReference type="CDD" id="cd05233">
    <property type="entry name" value="SDR_c"/>
    <property type="match status" value="1"/>
</dbReference>
<dbReference type="PANTHER" id="PTHR44196:SF1">
    <property type="entry name" value="DEHYDROGENASE_REDUCTASE SDR FAMILY MEMBER 7B"/>
    <property type="match status" value="1"/>
</dbReference>
<dbReference type="PRINTS" id="PR00080">
    <property type="entry name" value="SDRFAMILY"/>
</dbReference>
<feature type="domain" description="Ketoreductase" evidence="4">
    <location>
        <begin position="7"/>
        <end position="186"/>
    </location>
</feature>
<evidence type="ECO:0000256" key="1">
    <source>
        <dbReference type="ARBA" id="ARBA00006484"/>
    </source>
</evidence>
<dbReference type="GO" id="GO:0016020">
    <property type="term" value="C:membrane"/>
    <property type="evidence" value="ECO:0007669"/>
    <property type="project" value="TreeGrafter"/>
</dbReference>
<organism evidence="5 6">
    <name type="scientific">Posidoniimonas corsicana</name>
    <dbReference type="NCBI Taxonomy" id="1938618"/>
    <lineage>
        <taxon>Bacteria</taxon>
        <taxon>Pseudomonadati</taxon>
        <taxon>Planctomycetota</taxon>
        <taxon>Planctomycetia</taxon>
        <taxon>Pirellulales</taxon>
        <taxon>Lacipirellulaceae</taxon>
        <taxon>Posidoniimonas</taxon>
    </lineage>
</organism>
<dbReference type="InterPro" id="IPR036291">
    <property type="entry name" value="NAD(P)-bd_dom_sf"/>
</dbReference>
<keyword evidence="2 5" id="KW-0560">Oxidoreductase</keyword>
<dbReference type="EC" id="1.3.1.-" evidence="5"/>
<evidence type="ECO:0000256" key="3">
    <source>
        <dbReference type="RuleBase" id="RU000363"/>
    </source>
</evidence>
<dbReference type="EMBL" id="SIHJ01000001">
    <property type="protein sequence ID" value="TWT35716.1"/>
    <property type="molecule type" value="Genomic_DNA"/>
</dbReference>
<name>A0A5C5VAR9_9BACT</name>
<reference evidence="5 6" key="1">
    <citation type="submission" date="2019-02" db="EMBL/GenBank/DDBJ databases">
        <title>Deep-cultivation of Planctomycetes and their phenomic and genomic characterization uncovers novel biology.</title>
        <authorList>
            <person name="Wiegand S."/>
            <person name="Jogler M."/>
            <person name="Boedeker C."/>
            <person name="Pinto D."/>
            <person name="Vollmers J."/>
            <person name="Rivas-Marin E."/>
            <person name="Kohn T."/>
            <person name="Peeters S.H."/>
            <person name="Heuer A."/>
            <person name="Rast P."/>
            <person name="Oberbeckmann S."/>
            <person name="Bunk B."/>
            <person name="Jeske O."/>
            <person name="Meyerdierks A."/>
            <person name="Storesund J.E."/>
            <person name="Kallscheuer N."/>
            <person name="Luecker S."/>
            <person name="Lage O.M."/>
            <person name="Pohl T."/>
            <person name="Merkel B.J."/>
            <person name="Hornburger P."/>
            <person name="Mueller R.-W."/>
            <person name="Bruemmer F."/>
            <person name="Labrenz M."/>
            <person name="Spormann A.M."/>
            <person name="Op Den Camp H."/>
            <person name="Overmann J."/>
            <person name="Amann R."/>
            <person name="Jetten M.S.M."/>
            <person name="Mascher T."/>
            <person name="Medema M.H."/>
            <person name="Devos D.P."/>
            <person name="Kaster A.-K."/>
            <person name="Ovreas L."/>
            <person name="Rohde M."/>
            <person name="Galperin M.Y."/>
            <person name="Jogler C."/>
        </authorList>
    </citation>
    <scope>NUCLEOTIDE SEQUENCE [LARGE SCALE GENOMIC DNA]</scope>
    <source>
        <strain evidence="5 6">KOR34</strain>
    </source>
</reference>
<gene>
    <name evidence="5" type="primary">actIII_1</name>
    <name evidence="5" type="ORF">KOR34_06100</name>
</gene>
<dbReference type="InterPro" id="IPR002347">
    <property type="entry name" value="SDR_fam"/>
</dbReference>
<dbReference type="GO" id="GO:0016491">
    <property type="term" value="F:oxidoreductase activity"/>
    <property type="evidence" value="ECO:0007669"/>
    <property type="project" value="UniProtKB-KW"/>
</dbReference>
<dbReference type="PIRSF" id="PIRSF000126">
    <property type="entry name" value="11-beta-HSD1"/>
    <property type="match status" value="1"/>
</dbReference>
<dbReference type="PROSITE" id="PS00061">
    <property type="entry name" value="ADH_SHORT"/>
    <property type="match status" value="1"/>
</dbReference>
<dbReference type="RefSeq" id="WP_197531094.1">
    <property type="nucleotide sequence ID" value="NZ_SIHJ01000001.1"/>
</dbReference>
<comment type="caution">
    <text evidence="5">The sequence shown here is derived from an EMBL/GenBank/DDBJ whole genome shotgun (WGS) entry which is preliminary data.</text>
</comment>
<evidence type="ECO:0000259" key="4">
    <source>
        <dbReference type="SMART" id="SM00822"/>
    </source>
</evidence>
<dbReference type="Gene3D" id="3.40.50.720">
    <property type="entry name" value="NAD(P)-binding Rossmann-like Domain"/>
    <property type="match status" value="1"/>
</dbReference>